<reference evidence="2 3" key="1">
    <citation type="submission" date="2019-08" db="EMBL/GenBank/DDBJ databases">
        <title>The genome of the soybean aphid Biotype 1, its phylome, world population structure and adaptation to the North American continent.</title>
        <authorList>
            <person name="Giordano R."/>
            <person name="Donthu R.K."/>
            <person name="Hernandez A.G."/>
            <person name="Wright C.L."/>
            <person name="Zimin A.V."/>
        </authorList>
    </citation>
    <scope>NUCLEOTIDE SEQUENCE [LARGE SCALE GENOMIC DNA]</scope>
    <source>
        <tissue evidence="2">Whole aphids</tissue>
    </source>
</reference>
<keyword evidence="3" id="KW-1185">Reference proteome</keyword>
<dbReference type="Proteomes" id="UP000475862">
    <property type="component" value="Unassembled WGS sequence"/>
</dbReference>
<proteinExistence type="predicted"/>
<accession>A0A6G0T0I6</accession>
<protein>
    <submittedName>
        <fullName evidence="2">Uncharacterized protein</fullName>
    </submittedName>
</protein>
<organism evidence="2 3">
    <name type="scientific">Aphis glycines</name>
    <name type="common">Soybean aphid</name>
    <dbReference type="NCBI Taxonomy" id="307491"/>
    <lineage>
        <taxon>Eukaryota</taxon>
        <taxon>Metazoa</taxon>
        <taxon>Ecdysozoa</taxon>
        <taxon>Arthropoda</taxon>
        <taxon>Hexapoda</taxon>
        <taxon>Insecta</taxon>
        <taxon>Pterygota</taxon>
        <taxon>Neoptera</taxon>
        <taxon>Paraneoptera</taxon>
        <taxon>Hemiptera</taxon>
        <taxon>Sternorrhyncha</taxon>
        <taxon>Aphidomorpha</taxon>
        <taxon>Aphidoidea</taxon>
        <taxon>Aphididae</taxon>
        <taxon>Aphidini</taxon>
        <taxon>Aphis</taxon>
        <taxon>Aphis</taxon>
    </lineage>
</organism>
<gene>
    <name evidence="2" type="ORF">AGLY_015508</name>
</gene>
<sequence length="467" mass="54307">MSDKCKNQIKMDMTNETIENTLKNLRLQLSLLEQQNSKIKLKLDEQIHKGLAMTKLLQKKKPFNRTKSGEIIFPGKKEMEFKLDVMTREILKLRTLLNGLKKDRNQLSLIENNNKTNSNCFEVNNEDNINKKLSEELCEQYNTMKDKFDKIVLEISKYRVLLDIKTEEMNNNNTLLTKTQEEFHNAVTKLAQIELYTQGNVENARKEFKIVNDRLEGLKSEAEHQINELNATNESYMNGLKEKEYQIVRSNNLDKEKAKLTAEFEFEFNRVKEYFKKRLSQVEFLPAALQAVQKQMIVEKELSTLIEKNIEILSKKLKNISNDCNDSLGDSNQLLKSKVKNLKIKLVQMENILAEKFRCCDETKTYKYQQKSVLSQIKSETKLKLNDLRRILKAPAQEYLNTIDKLQNQISKIEAYSCFENDQLNLMSSIMQKPIDALANILKEAIEQITAIAGNLQNVLIDCPKLC</sequence>
<comment type="caution">
    <text evidence="2">The sequence shown here is derived from an EMBL/GenBank/DDBJ whole genome shotgun (WGS) entry which is preliminary data.</text>
</comment>
<name>A0A6G0T0I6_APHGL</name>
<feature type="coiled-coil region" evidence="1">
    <location>
        <begin position="201"/>
        <end position="239"/>
    </location>
</feature>
<feature type="coiled-coil region" evidence="1">
    <location>
        <begin position="15"/>
        <end position="42"/>
    </location>
</feature>
<evidence type="ECO:0000313" key="3">
    <source>
        <dbReference type="Proteomes" id="UP000475862"/>
    </source>
</evidence>
<dbReference type="AlphaFoldDB" id="A0A6G0T0I6"/>
<dbReference type="EMBL" id="VYZN01000072">
    <property type="protein sequence ID" value="KAE9524143.1"/>
    <property type="molecule type" value="Genomic_DNA"/>
</dbReference>
<keyword evidence="1" id="KW-0175">Coiled coil</keyword>
<evidence type="ECO:0000256" key="1">
    <source>
        <dbReference type="SAM" id="Coils"/>
    </source>
</evidence>
<evidence type="ECO:0000313" key="2">
    <source>
        <dbReference type="EMBL" id="KAE9524143.1"/>
    </source>
</evidence>
<dbReference type="OrthoDB" id="6589311at2759"/>